<accession>D0LKB6</accession>
<dbReference type="Proteomes" id="UP000001880">
    <property type="component" value="Chromosome"/>
</dbReference>
<name>D0LKB6_HALO1</name>
<feature type="region of interest" description="Disordered" evidence="1">
    <location>
        <begin position="84"/>
        <end position="109"/>
    </location>
</feature>
<reference evidence="2 3" key="1">
    <citation type="journal article" date="2010" name="Stand. Genomic Sci.">
        <title>Complete genome sequence of Haliangium ochraceum type strain (SMP-2).</title>
        <authorList>
            <consortium name="US DOE Joint Genome Institute (JGI-PGF)"/>
            <person name="Ivanova N."/>
            <person name="Daum C."/>
            <person name="Lang E."/>
            <person name="Abt B."/>
            <person name="Kopitz M."/>
            <person name="Saunders E."/>
            <person name="Lapidus A."/>
            <person name="Lucas S."/>
            <person name="Glavina Del Rio T."/>
            <person name="Nolan M."/>
            <person name="Tice H."/>
            <person name="Copeland A."/>
            <person name="Cheng J.F."/>
            <person name="Chen F."/>
            <person name="Bruce D."/>
            <person name="Goodwin L."/>
            <person name="Pitluck S."/>
            <person name="Mavromatis K."/>
            <person name="Pati A."/>
            <person name="Mikhailova N."/>
            <person name="Chen A."/>
            <person name="Palaniappan K."/>
            <person name="Land M."/>
            <person name="Hauser L."/>
            <person name="Chang Y.J."/>
            <person name="Jeffries C.D."/>
            <person name="Detter J.C."/>
            <person name="Brettin T."/>
            <person name="Rohde M."/>
            <person name="Goker M."/>
            <person name="Bristow J."/>
            <person name="Markowitz V."/>
            <person name="Eisen J.A."/>
            <person name="Hugenholtz P."/>
            <person name="Kyrpides N.C."/>
            <person name="Klenk H.P."/>
        </authorList>
    </citation>
    <scope>NUCLEOTIDE SEQUENCE [LARGE SCALE GENOMIC DNA]</scope>
    <source>
        <strain evidence="3">DSM 14365 / CIP 107738 / JCM 11303 / AJ 13395 / SMP-2</strain>
    </source>
</reference>
<dbReference type="AlphaFoldDB" id="D0LKB6"/>
<evidence type="ECO:0000256" key="1">
    <source>
        <dbReference type="SAM" id="MobiDB-lite"/>
    </source>
</evidence>
<keyword evidence="3" id="KW-1185">Reference proteome</keyword>
<organism evidence="2 3">
    <name type="scientific">Haliangium ochraceum (strain DSM 14365 / JCM 11303 / SMP-2)</name>
    <dbReference type="NCBI Taxonomy" id="502025"/>
    <lineage>
        <taxon>Bacteria</taxon>
        <taxon>Pseudomonadati</taxon>
        <taxon>Myxococcota</taxon>
        <taxon>Polyangia</taxon>
        <taxon>Haliangiales</taxon>
        <taxon>Kofleriaceae</taxon>
        <taxon>Haliangium</taxon>
    </lineage>
</organism>
<sequence length="109" mass="12030">MVSVTARKIRDHGSERVSVGVGRIYTGYLISYPVIGRGMVIFRDPHGHRMITTPVKRILGEHEGQRLYVETENSVYRLEIHGEPVQSSRAASQGDRVADPASSNSSSAH</sequence>
<protein>
    <submittedName>
        <fullName evidence="2">Uncharacterized protein</fullName>
    </submittedName>
</protein>
<evidence type="ECO:0000313" key="3">
    <source>
        <dbReference type="Proteomes" id="UP000001880"/>
    </source>
</evidence>
<evidence type="ECO:0000313" key="2">
    <source>
        <dbReference type="EMBL" id="ACY13150.1"/>
    </source>
</evidence>
<dbReference type="KEGG" id="hoh:Hoch_0511"/>
<dbReference type="STRING" id="502025.Hoch_0511"/>
<proteinExistence type="predicted"/>
<dbReference type="HOGENOM" id="CLU_2180172_0_0_7"/>
<dbReference type="EMBL" id="CP001804">
    <property type="protein sequence ID" value="ACY13150.1"/>
    <property type="molecule type" value="Genomic_DNA"/>
</dbReference>
<gene>
    <name evidence="2" type="ordered locus">Hoch_0511</name>
</gene>